<proteinExistence type="predicted"/>
<comment type="caution">
    <text evidence="3">The sequence shown here is derived from an EMBL/GenBank/DDBJ whole genome shotgun (WGS) entry which is preliminary data.</text>
</comment>
<feature type="chain" id="PRO_5045137409" evidence="2">
    <location>
        <begin position="20"/>
        <end position="211"/>
    </location>
</feature>
<protein>
    <submittedName>
        <fullName evidence="3">Lipoprotein Hlp</fullName>
    </submittedName>
</protein>
<name>A0ABU7ZEX8_9PAST</name>
<keyword evidence="2" id="KW-0732">Signal</keyword>
<feature type="signal peptide" evidence="2">
    <location>
        <begin position="1"/>
        <end position="19"/>
    </location>
</feature>
<gene>
    <name evidence="3" type="ORF">V6W77_06995</name>
</gene>
<evidence type="ECO:0000256" key="2">
    <source>
        <dbReference type="SAM" id="SignalP"/>
    </source>
</evidence>
<dbReference type="PROSITE" id="PS51257">
    <property type="entry name" value="PROKAR_LIPOPROTEIN"/>
    <property type="match status" value="1"/>
</dbReference>
<sequence length="211" mass="23104">MNTLSKISLSALFAVFLTACEKPTQPTEQKTEQVQASEIKKEEVKPVDTGAEDYKTFRDWQDAQEKALNDAIQTATDGLTDKQKADPAVMQETVNKTLLTQLDSIKTSAEALNIQHSEVKALKDKTLEVLTLGTQMIIEGANMEKNPTPEAHKAFGELQTKLNQLAEEGQKLENELKAKYAPAPQPEVTPAETKPQEAAPVNTAPTEATTK</sequence>
<evidence type="ECO:0000256" key="1">
    <source>
        <dbReference type="SAM" id="MobiDB-lite"/>
    </source>
</evidence>
<keyword evidence="3" id="KW-0449">Lipoprotein</keyword>
<evidence type="ECO:0000313" key="3">
    <source>
        <dbReference type="EMBL" id="MEG9476020.1"/>
    </source>
</evidence>
<feature type="region of interest" description="Disordered" evidence="1">
    <location>
        <begin position="170"/>
        <end position="211"/>
    </location>
</feature>
<dbReference type="Proteomes" id="UP001432017">
    <property type="component" value="Unassembled WGS sequence"/>
</dbReference>
<keyword evidence="4" id="KW-1185">Reference proteome</keyword>
<evidence type="ECO:0000313" key="4">
    <source>
        <dbReference type="Proteomes" id="UP001432017"/>
    </source>
</evidence>
<accession>A0ABU7ZEX8</accession>
<organism evidence="3 4">
    <name type="scientific">Mannheimia indoligenes</name>
    <dbReference type="NCBI Taxonomy" id="3103145"/>
    <lineage>
        <taxon>Bacteria</taxon>
        <taxon>Pseudomonadati</taxon>
        <taxon>Pseudomonadota</taxon>
        <taxon>Gammaproteobacteria</taxon>
        <taxon>Pasteurellales</taxon>
        <taxon>Pasteurellaceae</taxon>
        <taxon>Mannheimia</taxon>
    </lineage>
</organism>
<dbReference type="EMBL" id="JBAJJM010000008">
    <property type="protein sequence ID" value="MEG9476020.1"/>
    <property type="molecule type" value="Genomic_DNA"/>
</dbReference>
<reference evidence="3" key="1">
    <citation type="submission" date="2023-12" db="EMBL/GenBank/DDBJ databases">
        <title>Mannheima indologenes sp. nov. proposed for Clade V organisms of Mannheimia.</title>
        <authorList>
            <person name="Christensen H."/>
        </authorList>
    </citation>
    <scope>NUCLEOTIDE SEQUENCE</scope>
    <source>
        <strain evidence="3">M14.4</strain>
    </source>
</reference>
<dbReference type="RefSeq" id="WP_334254206.1">
    <property type="nucleotide sequence ID" value="NZ_JBAJJM010000008.1"/>
</dbReference>